<dbReference type="Gene3D" id="3.30.465.10">
    <property type="match status" value="1"/>
</dbReference>
<sequence>MTNSFHLGRGLDAKTVQPVGWEAHEEAIRAMRRSYAEIPVQQRIRLGKTTSNVFRARTTSTATLDVSGLRGVIAVDPVERTADVQGMCTYEDLVDATLPFGLSPTVVPQLKTITLGGAVTGMGVESTSFCQGLPHEAVEELDILTGTGDILTCSAHHNVDLFRSFPNSYGSLGYALRLKIHLVPVSPVVELRHVRCHSSDEAANLLESIATTKSYQGLDVEFLDGVAFSPTEIYLSLGRGIPDGPPLSDYTRQRIYYRSLQHSTGILRDYLSIRDYFWRWDPDWFWCSRAFGVQHPRIRKLWPRDLLRSNIYWKLIDWDRKYNIADRLEARAGRPARERVVQDIEVTCDRLPEFLKWFFQASDIQPVWLCPIQLRDGVDDLIAQGTLTKESPHPWPLYPLDSRSLWVNVGFWSSVPVNLLGDNTAPGAFNRLIEHKVKDLGGHKSLYSESFYSESEFKELYGGDIPEKLKSIYDPQGRFPRLYEKTVGGS</sequence>
<keyword evidence="4" id="KW-1133">Transmembrane helix</keyword>
<dbReference type="EC" id="1.3.1.72" evidence="2"/>
<protein>
    <recommendedName>
        <fullName evidence="2">Delta(24)-sterol reductase</fullName>
        <ecNumber evidence="2">1.3.1.72</ecNumber>
    </recommendedName>
</protein>
<dbReference type="KEGG" id="cpoy:GP475_02600"/>
<dbReference type="AlphaFoldDB" id="A0A7H0SS42"/>
<evidence type="ECO:0000259" key="7">
    <source>
        <dbReference type="PROSITE" id="PS51387"/>
    </source>
</evidence>
<dbReference type="InterPro" id="IPR016169">
    <property type="entry name" value="FAD-bd_PCMH_sub2"/>
</dbReference>
<dbReference type="PANTHER" id="PTHR10801:SF0">
    <property type="entry name" value="DELTA(24)-STEROL REDUCTASE"/>
    <property type="match status" value="1"/>
</dbReference>
<dbReference type="Proteomes" id="UP000516320">
    <property type="component" value="Chromosome"/>
</dbReference>
<dbReference type="GO" id="GO:0071949">
    <property type="term" value="F:FAD binding"/>
    <property type="evidence" value="ECO:0007669"/>
    <property type="project" value="InterPro"/>
</dbReference>
<reference evidence="8 9" key="1">
    <citation type="submission" date="2019-12" db="EMBL/GenBank/DDBJ databases">
        <title>Corynebacterium sp. nov., isolated from feces of the Anser Albifrons in China.</title>
        <authorList>
            <person name="Liu Q."/>
        </authorList>
    </citation>
    <scope>NUCLEOTIDE SEQUENCE [LARGE SCALE GENOMIC DNA]</scope>
    <source>
        <strain evidence="8 9">4H37-19</strain>
    </source>
</reference>
<comment type="subcellular location">
    <subcellularLocation>
        <location evidence="1">Membrane</location>
        <topology evidence="1">Single-pass membrane protein</topology>
    </subcellularLocation>
</comment>
<dbReference type="PROSITE" id="PS51387">
    <property type="entry name" value="FAD_PCMH"/>
    <property type="match status" value="1"/>
</dbReference>
<evidence type="ECO:0000256" key="3">
    <source>
        <dbReference type="ARBA" id="ARBA00022692"/>
    </source>
</evidence>
<evidence type="ECO:0000256" key="2">
    <source>
        <dbReference type="ARBA" id="ARBA00012405"/>
    </source>
</evidence>
<evidence type="ECO:0000256" key="1">
    <source>
        <dbReference type="ARBA" id="ARBA00004167"/>
    </source>
</evidence>
<name>A0A7H0SS42_9CORY</name>
<dbReference type="InterPro" id="IPR016166">
    <property type="entry name" value="FAD-bd_PCMH"/>
</dbReference>
<evidence type="ECO:0000256" key="6">
    <source>
        <dbReference type="ARBA" id="ARBA00023136"/>
    </source>
</evidence>
<evidence type="ECO:0000256" key="4">
    <source>
        <dbReference type="ARBA" id="ARBA00022989"/>
    </source>
</evidence>
<gene>
    <name evidence="8" type="ORF">GP475_02600</name>
</gene>
<keyword evidence="5" id="KW-0560">Oxidoreductase</keyword>
<dbReference type="GO" id="GO:0050614">
    <property type="term" value="F:Delta24-sterol reductase activity"/>
    <property type="evidence" value="ECO:0007669"/>
    <property type="project" value="UniProtKB-EC"/>
</dbReference>
<organism evidence="8 9">
    <name type="scientific">Corynebacterium poyangense</name>
    <dbReference type="NCBI Taxonomy" id="2684405"/>
    <lineage>
        <taxon>Bacteria</taxon>
        <taxon>Bacillati</taxon>
        <taxon>Actinomycetota</taxon>
        <taxon>Actinomycetes</taxon>
        <taxon>Mycobacteriales</taxon>
        <taxon>Corynebacteriaceae</taxon>
        <taxon>Corynebacterium</taxon>
    </lineage>
</organism>
<evidence type="ECO:0000313" key="8">
    <source>
        <dbReference type="EMBL" id="QNQ91367.1"/>
    </source>
</evidence>
<dbReference type="InterPro" id="IPR006094">
    <property type="entry name" value="Oxid_FAD_bind_N"/>
</dbReference>
<dbReference type="EMBL" id="CP046884">
    <property type="protein sequence ID" value="QNQ91367.1"/>
    <property type="molecule type" value="Genomic_DNA"/>
</dbReference>
<keyword evidence="3" id="KW-0812">Transmembrane</keyword>
<keyword evidence="9" id="KW-1185">Reference proteome</keyword>
<dbReference type="InterPro" id="IPR036318">
    <property type="entry name" value="FAD-bd_PCMH-like_sf"/>
</dbReference>
<dbReference type="GO" id="GO:0016020">
    <property type="term" value="C:membrane"/>
    <property type="evidence" value="ECO:0007669"/>
    <property type="project" value="UniProtKB-SubCell"/>
</dbReference>
<keyword evidence="6" id="KW-0472">Membrane</keyword>
<dbReference type="InterPro" id="IPR040165">
    <property type="entry name" value="Diminuto-like"/>
</dbReference>
<feature type="domain" description="FAD-binding PCMH-type" evidence="7">
    <location>
        <begin position="11"/>
        <end position="185"/>
    </location>
</feature>
<dbReference type="Pfam" id="PF01565">
    <property type="entry name" value="FAD_binding_4"/>
    <property type="match status" value="1"/>
</dbReference>
<dbReference type="SUPFAM" id="SSF56176">
    <property type="entry name" value="FAD-binding/transporter-associated domain-like"/>
    <property type="match status" value="1"/>
</dbReference>
<proteinExistence type="predicted"/>
<dbReference type="PANTHER" id="PTHR10801">
    <property type="entry name" value="24-DEHYDROCHOLESTEROL REDUCTASE"/>
    <property type="match status" value="1"/>
</dbReference>
<accession>A0A7H0SS42</accession>
<evidence type="ECO:0000256" key="5">
    <source>
        <dbReference type="ARBA" id="ARBA00023002"/>
    </source>
</evidence>
<evidence type="ECO:0000313" key="9">
    <source>
        <dbReference type="Proteomes" id="UP000516320"/>
    </source>
</evidence>